<feature type="chain" id="PRO_5019849597" description="Peptidase A1 domain-containing protein" evidence="9">
    <location>
        <begin position="28"/>
        <end position="435"/>
    </location>
</feature>
<evidence type="ECO:0000256" key="5">
    <source>
        <dbReference type="ARBA" id="ARBA00023157"/>
    </source>
</evidence>
<dbReference type="GO" id="GO:0006508">
    <property type="term" value="P:proteolysis"/>
    <property type="evidence" value="ECO:0007669"/>
    <property type="project" value="UniProtKB-KW"/>
</dbReference>
<name>A0A484BKZ1_DRONA</name>
<keyword evidence="3" id="KW-0064">Aspartyl protease</keyword>
<evidence type="ECO:0000256" key="6">
    <source>
        <dbReference type="ARBA" id="ARBA00023180"/>
    </source>
</evidence>
<evidence type="ECO:0000256" key="9">
    <source>
        <dbReference type="SAM" id="SignalP"/>
    </source>
</evidence>
<dbReference type="GO" id="GO:0004190">
    <property type="term" value="F:aspartic-type endopeptidase activity"/>
    <property type="evidence" value="ECO:0007669"/>
    <property type="project" value="UniProtKB-KW"/>
</dbReference>
<dbReference type="InterPro" id="IPR021109">
    <property type="entry name" value="Peptidase_aspartic_dom_sf"/>
</dbReference>
<protein>
    <recommendedName>
        <fullName evidence="10">Peptidase A1 domain-containing protein</fullName>
    </recommendedName>
</protein>
<dbReference type="PRINTS" id="PR00792">
    <property type="entry name" value="PEPSIN"/>
</dbReference>
<keyword evidence="5 8" id="KW-1015">Disulfide bond</keyword>
<evidence type="ECO:0000256" key="4">
    <source>
        <dbReference type="ARBA" id="ARBA00022801"/>
    </source>
</evidence>
<dbReference type="Gene3D" id="2.40.70.10">
    <property type="entry name" value="Acid Proteases"/>
    <property type="match status" value="2"/>
</dbReference>
<comment type="similarity">
    <text evidence="1">Belongs to the peptidase A1 family.</text>
</comment>
<dbReference type="PANTHER" id="PTHR47966">
    <property type="entry name" value="BETA-SITE APP-CLEAVING ENZYME, ISOFORM A-RELATED"/>
    <property type="match status" value="1"/>
</dbReference>
<dbReference type="SUPFAM" id="SSF50630">
    <property type="entry name" value="Acid proteases"/>
    <property type="match status" value="1"/>
</dbReference>
<evidence type="ECO:0000256" key="3">
    <source>
        <dbReference type="ARBA" id="ARBA00022750"/>
    </source>
</evidence>
<feature type="active site" evidence="7">
    <location>
        <position position="313"/>
    </location>
</feature>
<proteinExistence type="inferred from homology"/>
<sequence length="435" mass="48797">MHCNWLLGLALTVVLLLLQLQVPGGEARRQMKRHTRWHHRPHQISLRRETRHEDRFKLLQFEIPALLAKFKIRVRRGPLRLMSTRIGADEGTVMLPLVNAYNTEYFGNITIGGNQTFKILFDTASANLWIPSVQCPPESCLHLQRYDNSLSSSYRANGSAFQIQYATRNNQPTILKGFLSTDTVELAGLEIKGQTFAEITTLPPNVFHKSNFDGIFGLGFKEIAIDGVIPPMYNIIEQELIGQPTFSFYLNRDNTGKVDPSGGKLLLGPSDPTLYSGCMTFVPLSKIGYWQFTVASIELGDNQLCKKCEAVVDVGTSLIVAPPAVLRRINAQLGLTEADKREGVYTLPCSRLPKLPKLTFNIGRRDFVLSPSDYVVRFNNVCVSGFTSLEEGSAELEDDSGTDYDNLWVLGDVFMGPFYMEFDMEYKRIGIAPKT</sequence>
<dbReference type="InterPro" id="IPR033121">
    <property type="entry name" value="PEPTIDASE_A1"/>
</dbReference>
<dbReference type="FunFam" id="2.40.70.10:FF:000002">
    <property type="entry name" value="Vacuolar aspartic proteinase"/>
    <property type="match status" value="1"/>
</dbReference>
<dbReference type="PROSITE" id="PS51767">
    <property type="entry name" value="PEPTIDASE_A1"/>
    <property type="match status" value="1"/>
</dbReference>
<evidence type="ECO:0000313" key="12">
    <source>
        <dbReference type="Proteomes" id="UP000295192"/>
    </source>
</evidence>
<dbReference type="FunFam" id="2.40.70.10:FF:000008">
    <property type="entry name" value="Cathepsin D"/>
    <property type="match status" value="1"/>
</dbReference>
<dbReference type="GO" id="GO:0005764">
    <property type="term" value="C:lysosome"/>
    <property type="evidence" value="ECO:0007669"/>
    <property type="project" value="TreeGrafter"/>
</dbReference>
<keyword evidence="9" id="KW-0732">Signal</keyword>
<feature type="disulfide bond" evidence="8">
    <location>
        <begin position="135"/>
        <end position="140"/>
    </location>
</feature>
<dbReference type="Proteomes" id="UP000295192">
    <property type="component" value="Unassembled WGS sequence"/>
</dbReference>
<reference evidence="11 12" key="1">
    <citation type="journal article" date="2019" name="J. Hered.">
        <title>An Improved Genome Assembly for Drosophila navojoa, the Basal Species in the mojavensis Cluster.</title>
        <authorList>
            <person name="Vanderlinde T."/>
            <person name="Dupim E.G."/>
            <person name="Nazario-Yepiz N.O."/>
            <person name="Carvalho A.B."/>
        </authorList>
    </citation>
    <scope>NUCLEOTIDE SEQUENCE [LARGE SCALE GENOMIC DNA]</scope>
    <source>
        <strain evidence="11">Navoj_Jal97</strain>
        <tissue evidence="11">Whole organism</tissue>
    </source>
</reference>
<keyword evidence="4" id="KW-0378">Hydrolase</keyword>
<dbReference type="PANTHER" id="PTHR47966:SF51">
    <property type="entry name" value="BETA-SITE APP-CLEAVING ENZYME, ISOFORM A-RELATED"/>
    <property type="match status" value="1"/>
</dbReference>
<keyword evidence="2" id="KW-0645">Protease</keyword>
<dbReference type="OMA" id="EFDMEYK"/>
<gene>
    <name evidence="11" type="ORF">AWZ03_004091</name>
</gene>
<evidence type="ECO:0000256" key="7">
    <source>
        <dbReference type="PIRSR" id="PIRSR601461-1"/>
    </source>
</evidence>
<dbReference type="STRING" id="7232.A0A484BKZ1"/>
<dbReference type="InterPro" id="IPR001461">
    <property type="entry name" value="Aspartic_peptidase_A1"/>
</dbReference>
<feature type="active site" evidence="7">
    <location>
        <position position="122"/>
    </location>
</feature>
<organism evidence="11 12">
    <name type="scientific">Drosophila navojoa</name>
    <name type="common">Fruit fly</name>
    <dbReference type="NCBI Taxonomy" id="7232"/>
    <lineage>
        <taxon>Eukaryota</taxon>
        <taxon>Metazoa</taxon>
        <taxon>Ecdysozoa</taxon>
        <taxon>Arthropoda</taxon>
        <taxon>Hexapoda</taxon>
        <taxon>Insecta</taxon>
        <taxon>Pterygota</taxon>
        <taxon>Neoptera</taxon>
        <taxon>Endopterygota</taxon>
        <taxon>Diptera</taxon>
        <taxon>Brachycera</taxon>
        <taxon>Muscomorpha</taxon>
        <taxon>Ephydroidea</taxon>
        <taxon>Drosophilidae</taxon>
        <taxon>Drosophila</taxon>
    </lineage>
</organism>
<dbReference type="OrthoDB" id="771136at2759"/>
<comment type="caution">
    <text evidence="11">The sequence shown here is derived from an EMBL/GenBank/DDBJ whole genome shotgun (WGS) entry which is preliminary data.</text>
</comment>
<evidence type="ECO:0000256" key="1">
    <source>
        <dbReference type="ARBA" id="ARBA00007447"/>
    </source>
</evidence>
<evidence type="ECO:0000256" key="2">
    <source>
        <dbReference type="ARBA" id="ARBA00022670"/>
    </source>
</evidence>
<keyword evidence="6" id="KW-0325">Glycoprotein</keyword>
<evidence type="ECO:0000259" key="10">
    <source>
        <dbReference type="PROSITE" id="PS51767"/>
    </source>
</evidence>
<dbReference type="Pfam" id="PF00026">
    <property type="entry name" value="Asp"/>
    <property type="match status" value="1"/>
</dbReference>
<dbReference type="EMBL" id="LSRL02000023">
    <property type="protein sequence ID" value="TDG49408.1"/>
    <property type="molecule type" value="Genomic_DNA"/>
</dbReference>
<evidence type="ECO:0000256" key="8">
    <source>
        <dbReference type="PIRSR" id="PIRSR601461-2"/>
    </source>
</evidence>
<accession>A0A484BKZ1</accession>
<feature type="signal peptide" evidence="9">
    <location>
        <begin position="1"/>
        <end position="27"/>
    </location>
</feature>
<keyword evidence="12" id="KW-1185">Reference proteome</keyword>
<dbReference type="Gene3D" id="2.60.40.1960">
    <property type="match status" value="1"/>
</dbReference>
<evidence type="ECO:0000313" key="11">
    <source>
        <dbReference type="EMBL" id="TDG49408.1"/>
    </source>
</evidence>
<feature type="domain" description="Peptidase A1" evidence="10">
    <location>
        <begin position="105"/>
        <end position="432"/>
    </location>
</feature>
<dbReference type="AlphaFoldDB" id="A0A484BKZ1"/>